<keyword evidence="1" id="KW-0611">Plant defense</keyword>
<dbReference type="EMBL" id="AP025318">
    <property type="protein sequence ID" value="BDD12317.1"/>
    <property type="molecule type" value="Genomic_DNA"/>
</dbReference>
<dbReference type="Gene3D" id="3.30.20.10">
    <property type="entry name" value="Endochitinase, domain 2"/>
    <property type="match status" value="1"/>
</dbReference>
<dbReference type="GO" id="GO:0006032">
    <property type="term" value="P:chitin catabolic process"/>
    <property type="evidence" value="ECO:0007669"/>
    <property type="project" value="InterPro"/>
</dbReference>
<dbReference type="Proteomes" id="UP001348817">
    <property type="component" value="Plasmid pFA4"/>
</dbReference>
<dbReference type="PANTHER" id="PTHR22595:SF79">
    <property type="entry name" value="CHITINASE 12"/>
    <property type="match status" value="1"/>
</dbReference>
<dbReference type="GO" id="GO:0004568">
    <property type="term" value="F:chitinase activity"/>
    <property type="evidence" value="ECO:0007669"/>
    <property type="project" value="InterPro"/>
</dbReference>
<dbReference type="PIRSF" id="PIRSF001060">
    <property type="entry name" value="Endochitinase"/>
    <property type="match status" value="1"/>
</dbReference>
<feature type="region of interest" description="Disordered" evidence="5">
    <location>
        <begin position="23"/>
        <end position="45"/>
    </location>
</feature>
<keyword evidence="2 4" id="KW-1015">Disulfide bond</keyword>
<reference evidence="7 8" key="1">
    <citation type="submission" date="2021-12" db="EMBL/GenBank/DDBJ databases">
        <title>Genome sequencing of bacteria with rrn-lacking chromosome and rrn-plasmid.</title>
        <authorList>
            <person name="Anda M."/>
            <person name="Iwasaki W."/>
        </authorList>
    </citation>
    <scope>NUCLEOTIDE SEQUENCE [LARGE SCALE GENOMIC DNA]</scope>
    <source>
        <strain evidence="7 8">DSM 100852</strain>
        <plasmid evidence="7 8">pFA4</plasmid>
    </source>
</reference>
<dbReference type="InterPro" id="IPR023346">
    <property type="entry name" value="Lysozyme-like_dom_sf"/>
</dbReference>
<feature type="active site" description="Proton donor" evidence="3">
    <location>
        <position position="119"/>
    </location>
</feature>
<evidence type="ECO:0000256" key="2">
    <source>
        <dbReference type="ARBA" id="ARBA00023157"/>
    </source>
</evidence>
<geneLocation type="plasmid" evidence="7 8">
    <name>pFA4</name>
</geneLocation>
<organism evidence="7 8">
    <name type="scientific">Fulvitalea axinellae</name>
    <dbReference type="NCBI Taxonomy" id="1182444"/>
    <lineage>
        <taxon>Bacteria</taxon>
        <taxon>Pseudomonadati</taxon>
        <taxon>Bacteroidota</taxon>
        <taxon>Cytophagia</taxon>
        <taxon>Cytophagales</taxon>
        <taxon>Persicobacteraceae</taxon>
        <taxon>Fulvitalea</taxon>
    </lineage>
</organism>
<dbReference type="GO" id="GO:0005975">
    <property type="term" value="P:carbohydrate metabolic process"/>
    <property type="evidence" value="ECO:0007669"/>
    <property type="project" value="InterPro"/>
</dbReference>
<proteinExistence type="predicted"/>
<feature type="disulfide bond" evidence="4">
    <location>
        <begin position="271"/>
        <end position="302"/>
    </location>
</feature>
<protein>
    <recommendedName>
        <fullName evidence="6">Glycoside hydrolase family 19 catalytic domain-containing protein</fullName>
    </recommendedName>
</protein>
<dbReference type="PROSITE" id="PS51257">
    <property type="entry name" value="PROKAR_LIPOPROTEIN"/>
    <property type="match status" value="1"/>
</dbReference>
<dbReference type="InterPro" id="IPR016283">
    <property type="entry name" value="Glyco_hydro_19"/>
</dbReference>
<keyword evidence="8" id="KW-1185">Reference proteome</keyword>
<accession>A0AAU9CZD6</accession>
<dbReference type="GO" id="GO:0050832">
    <property type="term" value="P:defense response to fungus"/>
    <property type="evidence" value="ECO:0007669"/>
    <property type="project" value="UniProtKB-ARBA"/>
</dbReference>
<dbReference type="PANTHER" id="PTHR22595">
    <property type="entry name" value="CHITINASE-RELATED"/>
    <property type="match status" value="1"/>
</dbReference>
<evidence type="ECO:0000256" key="1">
    <source>
        <dbReference type="ARBA" id="ARBA00022821"/>
    </source>
</evidence>
<sequence length="308" mass="35079">MTRVFITMILALAMLASCGHKKETTSIDQPKKPTAPVKKPKPVKPKTGLEEIISPADFKLLLPDSLESINGEWRRVRDPFYTYEAMLEAAKSFPDFCNTGTLETRKRELSAFLANTSHETTGGWVSAPKGPFYWGYYYVREIDSRYYQERERRIPYYVDTLGMLAKMYPPAPGKHYFGRGPIQISHNYNYGLCSEQLGLGTQLLESPELVAQDSVLAFKTAIWFWMTRQQAKPSCHEVMTGQWEPSAHDKSRGRLPGFGMTINIINGRGECGRWTHDAKNRIGFYKRYMEYFGVSGDGSIGCESMEPY</sequence>
<evidence type="ECO:0000256" key="5">
    <source>
        <dbReference type="SAM" id="MobiDB-lite"/>
    </source>
</evidence>
<dbReference type="GO" id="GO:0016998">
    <property type="term" value="P:cell wall macromolecule catabolic process"/>
    <property type="evidence" value="ECO:0007669"/>
    <property type="project" value="InterPro"/>
</dbReference>
<dbReference type="AlphaFoldDB" id="A0AAU9CZD6"/>
<dbReference type="Pfam" id="PF00182">
    <property type="entry name" value="Glyco_hydro_19"/>
    <property type="match status" value="1"/>
</dbReference>
<evidence type="ECO:0000256" key="3">
    <source>
        <dbReference type="PIRSR" id="PIRSR001060-1"/>
    </source>
</evidence>
<dbReference type="SUPFAM" id="SSF53955">
    <property type="entry name" value="Lysozyme-like"/>
    <property type="match status" value="1"/>
</dbReference>
<dbReference type="KEGG" id="fax:FUAX_47490"/>
<evidence type="ECO:0000313" key="7">
    <source>
        <dbReference type="EMBL" id="BDD12317.1"/>
    </source>
</evidence>
<evidence type="ECO:0000313" key="8">
    <source>
        <dbReference type="Proteomes" id="UP001348817"/>
    </source>
</evidence>
<name>A0AAU9CZD6_9BACT</name>
<keyword evidence="7" id="KW-0614">Plasmid</keyword>
<dbReference type="Gene3D" id="1.10.530.10">
    <property type="match status" value="1"/>
</dbReference>
<feature type="domain" description="Glycoside hydrolase family 19 catalytic" evidence="6">
    <location>
        <begin position="216"/>
        <end position="226"/>
    </location>
</feature>
<gene>
    <name evidence="7" type="ORF">FUAX_47490</name>
</gene>
<evidence type="ECO:0000259" key="6">
    <source>
        <dbReference type="PROSITE" id="PS00774"/>
    </source>
</evidence>
<dbReference type="PROSITE" id="PS00774">
    <property type="entry name" value="CHITINASE_19_2"/>
    <property type="match status" value="1"/>
</dbReference>
<evidence type="ECO:0000256" key="4">
    <source>
        <dbReference type="PIRSR" id="PIRSR001060-2"/>
    </source>
</evidence>
<dbReference type="RefSeq" id="WP_338395669.1">
    <property type="nucleotide sequence ID" value="NZ_AP025318.1"/>
</dbReference>
<dbReference type="InterPro" id="IPR000726">
    <property type="entry name" value="Glyco_hydro_19_cat"/>
</dbReference>
<dbReference type="CDD" id="cd00325">
    <property type="entry name" value="chitinase_GH19"/>
    <property type="match status" value="1"/>
</dbReference>